<reference evidence="2" key="1">
    <citation type="journal article" date="2014" name="Front. Microbiol.">
        <title>High frequency of phylogenetically diverse reductive dehalogenase-homologous genes in deep subseafloor sedimentary metagenomes.</title>
        <authorList>
            <person name="Kawai M."/>
            <person name="Futagami T."/>
            <person name="Toyoda A."/>
            <person name="Takaki Y."/>
            <person name="Nishi S."/>
            <person name="Hori S."/>
            <person name="Arai W."/>
            <person name="Tsubouchi T."/>
            <person name="Morono Y."/>
            <person name="Uchiyama I."/>
            <person name="Ito T."/>
            <person name="Fujiyama A."/>
            <person name="Inagaki F."/>
            <person name="Takami H."/>
        </authorList>
    </citation>
    <scope>NUCLEOTIDE SEQUENCE</scope>
    <source>
        <strain evidence="2">Expedition CK06-06</strain>
    </source>
</reference>
<dbReference type="InterPro" id="IPR022024">
    <property type="entry name" value="DUF3602"/>
</dbReference>
<dbReference type="PANTHER" id="PTHR34693">
    <property type="entry name" value="PROTEIN PAR32"/>
    <property type="match status" value="1"/>
</dbReference>
<dbReference type="AlphaFoldDB" id="X1UZA1"/>
<dbReference type="PANTHER" id="PTHR34693:SF2">
    <property type="entry name" value="DUF3602 DOMAIN-CONTAINING PROTEIN"/>
    <property type="match status" value="1"/>
</dbReference>
<dbReference type="InterPro" id="IPR053203">
    <property type="entry name" value="Cisplatin_resist-associated"/>
</dbReference>
<feature type="region of interest" description="Disordered" evidence="1">
    <location>
        <begin position="106"/>
        <end position="159"/>
    </location>
</feature>
<evidence type="ECO:0000256" key="1">
    <source>
        <dbReference type="SAM" id="MobiDB-lite"/>
    </source>
</evidence>
<protein>
    <submittedName>
        <fullName evidence="2">Uncharacterized protein</fullName>
    </submittedName>
</protein>
<comment type="caution">
    <text evidence="2">The sequence shown here is derived from an EMBL/GenBank/DDBJ whole genome shotgun (WGS) entry which is preliminary data.</text>
</comment>
<accession>X1UZA1</accession>
<feature type="compositionally biased region" description="Low complexity" evidence="1">
    <location>
        <begin position="124"/>
        <end position="142"/>
    </location>
</feature>
<gene>
    <name evidence="2" type="ORF">S12H4_27470</name>
</gene>
<sequence length="159" mass="17036">MSRNLSVVEPHPSVVKTGSYIGSGIGGAGNFRRYQSSELSEGPNAMGPAALATIARPAKRVMPSGRGGAGNMYRPKDHEEPSIFQFDEELVKRRESAAPMYHIGRGGAANWVTENKPRTQRMGSSDSSASISSDRSSGSSVRRSMEGALGRLQRKLGKQ</sequence>
<dbReference type="Pfam" id="PF12223">
    <property type="entry name" value="DUF3602"/>
    <property type="match status" value="1"/>
</dbReference>
<evidence type="ECO:0000313" key="2">
    <source>
        <dbReference type="EMBL" id="GAI97699.1"/>
    </source>
</evidence>
<feature type="region of interest" description="Disordered" evidence="1">
    <location>
        <begin position="58"/>
        <end position="81"/>
    </location>
</feature>
<proteinExistence type="predicted"/>
<dbReference type="EMBL" id="BARW01015686">
    <property type="protein sequence ID" value="GAI97699.1"/>
    <property type="molecule type" value="Genomic_DNA"/>
</dbReference>
<organism evidence="2">
    <name type="scientific">marine sediment metagenome</name>
    <dbReference type="NCBI Taxonomy" id="412755"/>
    <lineage>
        <taxon>unclassified sequences</taxon>
        <taxon>metagenomes</taxon>
        <taxon>ecological metagenomes</taxon>
    </lineage>
</organism>
<name>X1UZA1_9ZZZZ</name>